<dbReference type="EMBL" id="CP003607">
    <property type="protein sequence ID" value="AFY82701.1"/>
    <property type="molecule type" value="Genomic_DNA"/>
</dbReference>
<dbReference type="OrthoDB" id="531863at2"/>
<keyword evidence="1" id="KW-0472">Membrane</keyword>
<evidence type="ECO:0008006" key="4">
    <source>
        <dbReference type="Google" id="ProtNLM"/>
    </source>
</evidence>
<feature type="transmembrane region" description="Helical" evidence="1">
    <location>
        <begin position="150"/>
        <end position="173"/>
    </location>
</feature>
<keyword evidence="1" id="KW-0812">Transmembrane</keyword>
<dbReference type="eggNOG" id="ENOG5032UK4">
    <property type="taxonomic scope" value="Bacteria"/>
</dbReference>
<gene>
    <name evidence="2" type="ORF">Oscil6304_3119</name>
</gene>
<evidence type="ECO:0000313" key="2">
    <source>
        <dbReference type="EMBL" id="AFY82701.1"/>
    </source>
</evidence>
<keyword evidence="3" id="KW-1185">Reference proteome</keyword>
<dbReference type="Proteomes" id="UP000010367">
    <property type="component" value="Chromosome"/>
</dbReference>
<proteinExistence type="predicted"/>
<dbReference type="HOGENOM" id="CLU_067541_0_0_3"/>
<feature type="transmembrane region" description="Helical" evidence="1">
    <location>
        <begin position="12"/>
        <end position="33"/>
    </location>
</feature>
<name>K9TKM8_9CYAN</name>
<keyword evidence="1" id="KW-1133">Transmembrane helix</keyword>
<dbReference type="AlphaFoldDB" id="K9TKM8"/>
<evidence type="ECO:0000313" key="3">
    <source>
        <dbReference type="Proteomes" id="UP000010367"/>
    </source>
</evidence>
<dbReference type="RefSeq" id="WP_015149335.1">
    <property type="nucleotide sequence ID" value="NC_019693.1"/>
</dbReference>
<sequence>MKVIQRTSTQLTLRLIPWFIWIFGGLFTIAGLLPSLLMGKTSLTCDRLPDSSGTCEILQSTLWQTRRQTFPLEDLQGTEVVSNPSSEGNTTYQVVLLLPEKSIPLSDFSSSDDRTHHQEQADRINQFVQDSTQSNLAIAEDLFSLFGLRVIPSILFSGIGLLIICFFGQIIIIEFDKLSNQFILTRRGLLGTKRIEHPLRNIARSYVQRVRSSCYSYFIKLMLTSGETFPVTFSSSGYDETFRVTQEIQNFLGVEPTVTTDPRSLLPQPGELLGLMLGGNQKRQQRLEEYQARISHQPEDIEAHYGIAYVLYLQVKRKEAKAHLEKFRSQFAAEGKYDLAELLDHAISSINR</sequence>
<dbReference type="InParanoid" id="K9TKM8"/>
<protein>
    <recommendedName>
        <fullName evidence="4">Tetratricopeptide repeat protein</fullName>
    </recommendedName>
</protein>
<accession>K9TKM8</accession>
<evidence type="ECO:0000256" key="1">
    <source>
        <dbReference type="SAM" id="Phobius"/>
    </source>
</evidence>
<reference evidence="2 3" key="1">
    <citation type="submission" date="2012-06" db="EMBL/GenBank/DDBJ databases">
        <title>Finished chromosome of genome of Oscillatoria acuminata PCC 6304.</title>
        <authorList>
            <consortium name="US DOE Joint Genome Institute"/>
            <person name="Gugger M."/>
            <person name="Coursin T."/>
            <person name="Rippka R."/>
            <person name="Tandeau De Marsac N."/>
            <person name="Huntemann M."/>
            <person name="Wei C.-L."/>
            <person name="Han J."/>
            <person name="Detter J.C."/>
            <person name="Han C."/>
            <person name="Tapia R."/>
            <person name="Davenport K."/>
            <person name="Daligault H."/>
            <person name="Erkkila T."/>
            <person name="Gu W."/>
            <person name="Munk A.C.C."/>
            <person name="Teshima H."/>
            <person name="Xu Y."/>
            <person name="Chain P."/>
            <person name="Chen A."/>
            <person name="Krypides N."/>
            <person name="Mavromatis K."/>
            <person name="Markowitz V."/>
            <person name="Szeto E."/>
            <person name="Ivanova N."/>
            <person name="Mikhailova N."/>
            <person name="Ovchinnikova G."/>
            <person name="Pagani I."/>
            <person name="Pati A."/>
            <person name="Goodwin L."/>
            <person name="Peters L."/>
            <person name="Pitluck S."/>
            <person name="Woyke T."/>
            <person name="Kerfeld C."/>
        </authorList>
    </citation>
    <scope>NUCLEOTIDE SEQUENCE [LARGE SCALE GENOMIC DNA]</scope>
    <source>
        <strain evidence="2 3">PCC 6304</strain>
    </source>
</reference>
<organism evidence="2 3">
    <name type="scientific">Oscillatoria acuminata PCC 6304</name>
    <dbReference type="NCBI Taxonomy" id="56110"/>
    <lineage>
        <taxon>Bacteria</taxon>
        <taxon>Bacillati</taxon>
        <taxon>Cyanobacteriota</taxon>
        <taxon>Cyanophyceae</taxon>
        <taxon>Oscillatoriophycideae</taxon>
        <taxon>Oscillatoriales</taxon>
        <taxon>Oscillatoriaceae</taxon>
        <taxon>Oscillatoria</taxon>
    </lineage>
</organism>
<dbReference type="STRING" id="56110.Oscil6304_3119"/>
<dbReference type="KEGG" id="oac:Oscil6304_3119"/>